<comment type="caution">
    <text evidence="3">The sequence shown here is derived from an EMBL/GenBank/DDBJ whole genome shotgun (WGS) entry which is preliminary data.</text>
</comment>
<proteinExistence type="inferred from homology"/>
<dbReference type="InterPro" id="IPR050767">
    <property type="entry name" value="Sel1_AlgK"/>
</dbReference>
<feature type="compositionally biased region" description="Polar residues" evidence="2">
    <location>
        <begin position="25"/>
        <end position="36"/>
    </location>
</feature>
<reference evidence="3 4" key="1">
    <citation type="journal article" date="2012" name="Genome Biol.">
        <title>Genome and low-iron response of an oceanic diatom adapted to chronic iron limitation.</title>
        <authorList>
            <person name="Lommer M."/>
            <person name="Specht M."/>
            <person name="Roy A.S."/>
            <person name="Kraemer L."/>
            <person name="Andreson R."/>
            <person name="Gutowska M.A."/>
            <person name="Wolf J."/>
            <person name="Bergner S.V."/>
            <person name="Schilhabel M.B."/>
            <person name="Klostermeier U.C."/>
            <person name="Beiko R.G."/>
            <person name="Rosenstiel P."/>
            <person name="Hippler M."/>
            <person name="Laroche J."/>
        </authorList>
    </citation>
    <scope>NUCLEOTIDE SEQUENCE [LARGE SCALE GENOMIC DNA]</scope>
    <source>
        <strain evidence="3 4">CCMP1005</strain>
    </source>
</reference>
<dbReference type="SMART" id="SM00671">
    <property type="entry name" value="SEL1"/>
    <property type="match status" value="2"/>
</dbReference>
<gene>
    <name evidence="3" type="ORF">THAOC_04903</name>
</gene>
<dbReference type="InterPro" id="IPR011990">
    <property type="entry name" value="TPR-like_helical_dom_sf"/>
</dbReference>
<evidence type="ECO:0000313" key="3">
    <source>
        <dbReference type="EMBL" id="EJK73472.1"/>
    </source>
</evidence>
<dbReference type="PANTHER" id="PTHR11102:SF160">
    <property type="entry name" value="ERAD-ASSOCIATED E3 UBIQUITIN-PROTEIN LIGASE COMPONENT HRD3"/>
    <property type="match status" value="1"/>
</dbReference>
<sequence length="300" mass="33012">MEPTSSTNDSHDCVHSAAPARDDTSLGNGLTDISSRTGEEEAVNSDEESSAESVDSAMRHLKRLLTHGHERAECDFCAICFLPIELPVWQHSNFNACCMKTECEGCYLVALRRGIGDRCHFCRAPLPRDDISIIAMIQKRARKGDASATSFLAMQYHHGGLGLAKDVPRAIELYTTAAELGSLEAHSRLGRIYYNGADGVVEENKARGINHWQQAAMKGHVLSRHCLGVVGIHDGDDELALQHWMISAKMGYEESMNGIKALFTDGQATEAQYSEALRGYQAAVEEMKSPQREEAKRLGF</sequence>
<protein>
    <recommendedName>
        <fullName evidence="5">RING-type domain-containing protein</fullName>
    </recommendedName>
</protein>
<dbReference type="Gene3D" id="1.25.40.10">
    <property type="entry name" value="Tetratricopeptide repeat domain"/>
    <property type="match status" value="1"/>
</dbReference>
<feature type="compositionally biased region" description="Basic and acidic residues" evidence="2">
    <location>
        <begin position="9"/>
        <end position="24"/>
    </location>
</feature>
<dbReference type="InterPro" id="IPR006597">
    <property type="entry name" value="Sel1-like"/>
</dbReference>
<evidence type="ECO:0000313" key="4">
    <source>
        <dbReference type="Proteomes" id="UP000266841"/>
    </source>
</evidence>
<feature type="compositionally biased region" description="Acidic residues" evidence="2">
    <location>
        <begin position="40"/>
        <end position="50"/>
    </location>
</feature>
<comment type="similarity">
    <text evidence="1">Belongs to the sel-1 family.</text>
</comment>
<dbReference type="PANTHER" id="PTHR11102">
    <property type="entry name" value="SEL-1-LIKE PROTEIN"/>
    <property type="match status" value="1"/>
</dbReference>
<organism evidence="3 4">
    <name type="scientific">Thalassiosira oceanica</name>
    <name type="common">Marine diatom</name>
    <dbReference type="NCBI Taxonomy" id="159749"/>
    <lineage>
        <taxon>Eukaryota</taxon>
        <taxon>Sar</taxon>
        <taxon>Stramenopiles</taxon>
        <taxon>Ochrophyta</taxon>
        <taxon>Bacillariophyta</taxon>
        <taxon>Coscinodiscophyceae</taxon>
        <taxon>Thalassiosirophycidae</taxon>
        <taxon>Thalassiosirales</taxon>
        <taxon>Thalassiosiraceae</taxon>
        <taxon>Thalassiosira</taxon>
    </lineage>
</organism>
<keyword evidence="4" id="KW-1185">Reference proteome</keyword>
<feature type="region of interest" description="Disordered" evidence="2">
    <location>
        <begin position="1"/>
        <end position="53"/>
    </location>
</feature>
<accession>K0TNF2</accession>
<name>K0TNF2_THAOC</name>
<dbReference type="eggNOG" id="KOG1550">
    <property type="taxonomic scope" value="Eukaryota"/>
</dbReference>
<dbReference type="Proteomes" id="UP000266841">
    <property type="component" value="Unassembled WGS sequence"/>
</dbReference>
<dbReference type="Pfam" id="PF08238">
    <property type="entry name" value="Sel1"/>
    <property type="match status" value="2"/>
</dbReference>
<dbReference type="AlphaFoldDB" id="K0TNF2"/>
<evidence type="ECO:0008006" key="5">
    <source>
        <dbReference type="Google" id="ProtNLM"/>
    </source>
</evidence>
<evidence type="ECO:0000256" key="1">
    <source>
        <dbReference type="ARBA" id="ARBA00038101"/>
    </source>
</evidence>
<dbReference type="SUPFAM" id="SSF81901">
    <property type="entry name" value="HCP-like"/>
    <property type="match status" value="1"/>
</dbReference>
<evidence type="ECO:0000256" key="2">
    <source>
        <dbReference type="SAM" id="MobiDB-lite"/>
    </source>
</evidence>
<dbReference type="EMBL" id="AGNL01004467">
    <property type="protein sequence ID" value="EJK73472.1"/>
    <property type="molecule type" value="Genomic_DNA"/>
</dbReference>